<sequence length="85" mass="9042">GKVNHSSGRAQTSAARDEHGQAQLGTSKCTQLGRSVGRSESQLGTSTDKHNSGRARSSTARDEHGQAQLGTSKWAPLGRSRKKKQ</sequence>
<reference evidence="2" key="1">
    <citation type="submission" date="2024-04" db="UniProtKB">
        <authorList>
            <consortium name="EnsemblMetazoa"/>
        </authorList>
    </citation>
    <scope>IDENTIFICATION</scope>
    <source>
        <strain evidence="2">EBRO</strain>
    </source>
</reference>
<dbReference type="Proteomes" id="UP000075880">
    <property type="component" value="Unassembled WGS sequence"/>
</dbReference>
<accession>A0AAG5DT04</accession>
<evidence type="ECO:0000313" key="2">
    <source>
        <dbReference type="EnsemblMetazoa" id="ENSAATROPP013738"/>
    </source>
</evidence>
<feature type="region of interest" description="Disordered" evidence="1">
    <location>
        <begin position="1"/>
        <end position="85"/>
    </location>
</feature>
<dbReference type="EnsemblMetazoa" id="ENSAATROPT015295">
    <property type="protein sequence ID" value="ENSAATROPP013738"/>
    <property type="gene ID" value="ENSAATROPG012453"/>
</dbReference>
<protein>
    <submittedName>
        <fullName evidence="2">Uncharacterized protein</fullName>
    </submittedName>
</protein>
<feature type="compositionally biased region" description="Polar residues" evidence="1">
    <location>
        <begin position="23"/>
        <end position="46"/>
    </location>
</feature>
<evidence type="ECO:0000256" key="1">
    <source>
        <dbReference type="SAM" id="MobiDB-lite"/>
    </source>
</evidence>
<evidence type="ECO:0000313" key="3">
    <source>
        <dbReference type="Proteomes" id="UP000075880"/>
    </source>
</evidence>
<name>A0AAG5DT04_ANOAO</name>
<organism evidence="2 3">
    <name type="scientific">Anopheles atroparvus</name>
    <name type="common">European mosquito</name>
    <dbReference type="NCBI Taxonomy" id="41427"/>
    <lineage>
        <taxon>Eukaryota</taxon>
        <taxon>Metazoa</taxon>
        <taxon>Ecdysozoa</taxon>
        <taxon>Arthropoda</taxon>
        <taxon>Hexapoda</taxon>
        <taxon>Insecta</taxon>
        <taxon>Pterygota</taxon>
        <taxon>Neoptera</taxon>
        <taxon>Endopterygota</taxon>
        <taxon>Diptera</taxon>
        <taxon>Nematocera</taxon>
        <taxon>Culicoidea</taxon>
        <taxon>Culicidae</taxon>
        <taxon>Anophelinae</taxon>
        <taxon>Anopheles</taxon>
    </lineage>
</organism>
<proteinExistence type="predicted"/>
<feature type="compositionally biased region" description="Polar residues" evidence="1">
    <location>
        <begin position="1"/>
        <end position="14"/>
    </location>
</feature>
<dbReference type="AlphaFoldDB" id="A0AAG5DT04"/>
<keyword evidence="3" id="KW-1185">Reference proteome</keyword>